<dbReference type="Proteomes" id="UP001295440">
    <property type="component" value="Chromosome"/>
</dbReference>
<evidence type="ECO:0000256" key="9">
    <source>
        <dbReference type="PIRSR" id="PIRSR000094-2"/>
    </source>
</evidence>
<keyword evidence="5 8" id="KW-0560">Oxidoreductase</keyword>
<dbReference type="InterPro" id="IPR002347">
    <property type="entry name" value="SDR_fam"/>
</dbReference>
<comment type="pathway">
    <text evidence="1">Lipid metabolism.</text>
</comment>
<keyword evidence="8 10" id="KW-0520">NAD</keyword>
<dbReference type="PANTHER" id="PTHR43159:SF2">
    <property type="entry name" value="ENOYL-[ACYL-CARRIER-PROTEIN] REDUCTASE [NADH], CHLOROPLASTIC"/>
    <property type="match status" value="1"/>
</dbReference>
<protein>
    <recommendedName>
        <fullName evidence="8">Enoyl-[acyl-carrier-protein] reductase [NADH]</fullName>
        <ecNumber evidence="8">1.3.1.9</ecNumber>
    </recommendedName>
</protein>
<gene>
    <name evidence="11" type="primary">fabI</name>
    <name evidence="11" type="ORF">LDD865_1140</name>
</gene>
<evidence type="ECO:0000256" key="6">
    <source>
        <dbReference type="ARBA" id="ARBA00023098"/>
    </source>
</evidence>
<dbReference type="CDD" id="cd05372">
    <property type="entry name" value="ENR_SDR"/>
    <property type="match status" value="1"/>
</dbReference>
<feature type="binding site" evidence="10">
    <location>
        <position position="41"/>
    </location>
    <ligand>
        <name>NAD(+)</name>
        <dbReference type="ChEBI" id="CHEBI:57540"/>
    </ligand>
</feature>
<evidence type="ECO:0000256" key="5">
    <source>
        <dbReference type="ARBA" id="ARBA00023002"/>
    </source>
</evidence>
<reference evidence="11" key="1">
    <citation type="submission" date="2022-02" db="EMBL/GenBank/DDBJ databases">
        <authorList>
            <person name="Deutsch MARIE S."/>
        </authorList>
    </citation>
    <scope>NUCLEOTIDE SEQUENCE</scope>
    <source>
        <strain evidence="11">CIRM-BIA865</strain>
    </source>
</reference>
<proteinExistence type="inferred from homology"/>
<dbReference type="NCBIfam" id="NF004748">
    <property type="entry name" value="PRK06079.1"/>
    <property type="match status" value="1"/>
</dbReference>
<evidence type="ECO:0000256" key="4">
    <source>
        <dbReference type="ARBA" id="ARBA00022832"/>
    </source>
</evidence>
<dbReference type="SUPFAM" id="SSF51735">
    <property type="entry name" value="NAD(P)-binding Rossmann-fold domains"/>
    <property type="match status" value="1"/>
</dbReference>
<dbReference type="Gene3D" id="3.40.50.720">
    <property type="entry name" value="NAD(P)-binding Rossmann-like Domain"/>
    <property type="match status" value="1"/>
</dbReference>
<dbReference type="InterPro" id="IPR036291">
    <property type="entry name" value="NAD(P)-bd_dom_sf"/>
</dbReference>
<evidence type="ECO:0000256" key="3">
    <source>
        <dbReference type="ARBA" id="ARBA00022516"/>
    </source>
</evidence>
<evidence type="ECO:0000256" key="1">
    <source>
        <dbReference type="ARBA" id="ARBA00005189"/>
    </source>
</evidence>
<feature type="binding site" evidence="9">
    <location>
        <position position="94"/>
    </location>
    <ligand>
        <name>substrate</name>
    </ligand>
</feature>
<feature type="binding site" evidence="10">
    <location>
        <position position="14"/>
    </location>
    <ligand>
        <name>NAD(+)</name>
        <dbReference type="ChEBI" id="CHEBI:57540"/>
    </ligand>
</feature>
<dbReference type="GO" id="GO:0004318">
    <property type="term" value="F:enoyl-[acyl-carrier-protein] reductase (NADH) activity"/>
    <property type="evidence" value="ECO:0007669"/>
    <property type="project" value="UniProtKB-EC"/>
</dbReference>
<organism evidence="11 12">
    <name type="scientific">Lactobacillus delbrueckii subsp. delbrueckii</name>
    <dbReference type="NCBI Taxonomy" id="83684"/>
    <lineage>
        <taxon>Bacteria</taxon>
        <taxon>Bacillati</taxon>
        <taxon>Bacillota</taxon>
        <taxon>Bacilli</taxon>
        <taxon>Lactobacillales</taxon>
        <taxon>Lactobacillaceae</taxon>
        <taxon>Lactobacillus</taxon>
    </lineage>
</organism>
<dbReference type="GO" id="GO:0006633">
    <property type="term" value="P:fatty acid biosynthetic process"/>
    <property type="evidence" value="ECO:0007669"/>
    <property type="project" value="UniProtKB-KW"/>
</dbReference>
<dbReference type="InterPro" id="IPR014358">
    <property type="entry name" value="Enoyl-ACP_Rdtase_NADH"/>
</dbReference>
<dbReference type="Gene3D" id="1.10.8.400">
    <property type="entry name" value="Enoyl acyl carrier protein reductase"/>
    <property type="match status" value="1"/>
</dbReference>
<keyword evidence="4" id="KW-0276">Fatty acid metabolism</keyword>
<keyword evidence="7 8" id="KW-0275">Fatty acid biosynthesis</keyword>
<name>A0AAU9R5J5_9LACO</name>
<comment type="catalytic activity">
    <reaction evidence="8">
        <text>a 2,3-saturated acyl-[ACP] + NAD(+) = a (2E)-enoyl-[ACP] + NADH + H(+)</text>
        <dbReference type="Rhea" id="RHEA:10240"/>
        <dbReference type="Rhea" id="RHEA-COMP:9925"/>
        <dbReference type="Rhea" id="RHEA-COMP:9926"/>
        <dbReference type="ChEBI" id="CHEBI:15378"/>
        <dbReference type="ChEBI" id="CHEBI:57540"/>
        <dbReference type="ChEBI" id="CHEBI:57945"/>
        <dbReference type="ChEBI" id="CHEBI:78784"/>
        <dbReference type="ChEBI" id="CHEBI:78785"/>
        <dbReference type="EC" id="1.3.1.9"/>
    </reaction>
</comment>
<evidence type="ECO:0000256" key="8">
    <source>
        <dbReference type="PIRNR" id="PIRNR000094"/>
    </source>
</evidence>
<dbReference type="RefSeq" id="WP_369878971.1">
    <property type="nucleotide sequence ID" value="NZ_OV915080.1"/>
</dbReference>
<evidence type="ECO:0000313" key="11">
    <source>
        <dbReference type="EMBL" id="CAH1706298.1"/>
    </source>
</evidence>
<evidence type="ECO:0000256" key="2">
    <source>
        <dbReference type="ARBA" id="ARBA00009233"/>
    </source>
</evidence>
<evidence type="ECO:0000313" key="12">
    <source>
        <dbReference type="Proteomes" id="UP001295440"/>
    </source>
</evidence>
<comment type="similarity">
    <text evidence="2 8">Belongs to the short-chain dehydrogenases/reductases (SDR) family. FabI subfamily.</text>
</comment>
<dbReference type="EMBL" id="OV915080">
    <property type="protein sequence ID" value="CAH1706298.1"/>
    <property type="molecule type" value="Genomic_DNA"/>
</dbReference>
<feature type="binding site" evidence="10">
    <location>
        <begin position="63"/>
        <end position="64"/>
    </location>
    <ligand>
        <name>NAD(+)</name>
        <dbReference type="ChEBI" id="CHEBI:57540"/>
    </ligand>
</feature>
<sequence>MAGILAGKKFLVMGVANKRSIAWGCAEQIKAQGGEVVYSYQNDRLEKSLLKLGLAEEEMVECDVASDESIDAAFDQVKEKFGQIDGLVHAVAFAPKNELEGSILNSSREGYLTAQNISSYSLIAVAKAAQEKELLAPKASIVTLTFIGSERAITNYNTMGIAKAALESSVRYLARDLARELGKTGSRVNAISAGAMKTLAVTGIGGHKDLLEQSRSLTVDGVNVSLEELGNCCAFLLSDLSTGLTGDIIYVDKGVHLS</sequence>
<evidence type="ECO:0000256" key="7">
    <source>
        <dbReference type="ARBA" id="ARBA00023160"/>
    </source>
</evidence>
<feature type="binding site" evidence="10">
    <location>
        <position position="91"/>
    </location>
    <ligand>
        <name>NAD(+)</name>
        <dbReference type="ChEBI" id="CHEBI:57540"/>
    </ligand>
</feature>
<feature type="binding site" evidence="10">
    <location>
        <begin position="20"/>
        <end position="21"/>
    </location>
    <ligand>
        <name>NAD(+)</name>
        <dbReference type="ChEBI" id="CHEBI:57540"/>
    </ligand>
</feature>
<dbReference type="PANTHER" id="PTHR43159">
    <property type="entry name" value="ENOYL-[ACYL-CARRIER-PROTEIN] REDUCTASE"/>
    <property type="match status" value="1"/>
</dbReference>
<dbReference type="Pfam" id="PF13561">
    <property type="entry name" value="adh_short_C2"/>
    <property type="match status" value="1"/>
</dbReference>
<keyword evidence="6" id="KW-0443">Lipid metabolism</keyword>
<feature type="binding site" evidence="10">
    <location>
        <position position="163"/>
    </location>
    <ligand>
        <name>NAD(+)</name>
        <dbReference type="ChEBI" id="CHEBI:57540"/>
    </ligand>
</feature>
<evidence type="ECO:0000256" key="10">
    <source>
        <dbReference type="PIRSR" id="PIRSR000094-3"/>
    </source>
</evidence>
<dbReference type="EC" id="1.3.1.9" evidence="8"/>
<dbReference type="AlphaFoldDB" id="A0AAU9R5J5"/>
<dbReference type="PIRSF" id="PIRSF000094">
    <property type="entry name" value="Enoyl-ACP_rdct"/>
    <property type="match status" value="1"/>
</dbReference>
<accession>A0AAU9R5J5</accession>
<keyword evidence="3 8" id="KW-0444">Lipid biosynthesis</keyword>